<accession>A0AAD3XLE2</accession>
<organism evidence="2 3">
    <name type="scientific">Nepenthes gracilis</name>
    <name type="common">Slender pitcher plant</name>
    <dbReference type="NCBI Taxonomy" id="150966"/>
    <lineage>
        <taxon>Eukaryota</taxon>
        <taxon>Viridiplantae</taxon>
        <taxon>Streptophyta</taxon>
        <taxon>Embryophyta</taxon>
        <taxon>Tracheophyta</taxon>
        <taxon>Spermatophyta</taxon>
        <taxon>Magnoliopsida</taxon>
        <taxon>eudicotyledons</taxon>
        <taxon>Gunneridae</taxon>
        <taxon>Pentapetalae</taxon>
        <taxon>Caryophyllales</taxon>
        <taxon>Nepenthaceae</taxon>
        <taxon>Nepenthes</taxon>
    </lineage>
</organism>
<evidence type="ECO:0000256" key="1">
    <source>
        <dbReference type="SAM" id="MobiDB-lite"/>
    </source>
</evidence>
<protein>
    <submittedName>
        <fullName evidence="2">Uncharacterized protein</fullName>
    </submittedName>
</protein>
<reference evidence="2" key="1">
    <citation type="submission" date="2023-05" db="EMBL/GenBank/DDBJ databases">
        <title>Nepenthes gracilis genome sequencing.</title>
        <authorList>
            <person name="Fukushima K."/>
        </authorList>
    </citation>
    <scope>NUCLEOTIDE SEQUENCE</scope>
    <source>
        <strain evidence="2">SING2019-196</strain>
    </source>
</reference>
<name>A0AAD3XLE2_NEPGR</name>
<proteinExistence type="predicted"/>
<feature type="compositionally biased region" description="Basic and acidic residues" evidence="1">
    <location>
        <begin position="9"/>
        <end position="20"/>
    </location>
</feature>
<feature type="compositionally biased region" description="Basic and acidic residues" evidence="1">
    <location>
        <begin position="34"/>
        <end position="62"/>
    </location>
</feature>
<feature type="region of interest" description="Disordered" evidence="1">
    <location>
        <begin position="1"/>
        <end position="99"/>
    </location>
</feature>
<dbReference type="AlphaFoldDB" id="A0AAD3XLE2"/>
<sequence>MRSGKGSGFKHESTCERNSSRLEITGGKGGGSESKCDKGKSYSREQRGVDAEMTKSRSRSDVVEEDDKASPLNHEEIPGGKKMENGREHITTSRDAVET</sequence>
<comment type="caution">
    <text evidence="2">The sequence shown here is derived from an EMBL/GenBank/DDBJ whole genome shotgun (WGS) entry which is preliminary data.</text>
</comment>
<gene>
    <name evidence="2" type="ORF">Nepgr_010807</name>
</gene>
<dbReference type="Proteomes" id="UP001279734">
    <property type="component" value="Unassembled WGS sequence"/>
</dbReference>
<feature type="compositionally biased region" description="Basic and acidic residues" evidence="1">
    <location>
        <begin position="73"/>
        <end position="99"/>
    </location>
</feature>
<evidence type="ECO:0000313" key="2">
    <source>
        <dbReference type="EMBL" id="GMH08967.1"/>
    </source>
</evidence>
<keyword evidence="3" id="KW-1185">Reference proteome</keyword>
<evidence type="ECO:0000313" key="3">
    <source>
        <dbReference type="Proteomes" id="UP001279734"/>
    </source>
</evidence>
<dbReference type="EMBL" id="BSYO01000008">
    <property type="protein sequence ID" value="GMH08967.1"/>
    <property type="molecule type" value="Genomic_DNA"/>
</dbReference>